<dbReference type="InterPro" id="IPR050988">
    <property type="entry name" value="Mannitol_DH/Oxidoreductase"/>
</dbReference>
<name>A0ABT4ZHW8_9RHOB</name>
<dbReference type="Pfam" id="PF08125">
    <property type="entry name" value="Mannitol_dh_C"/>
    <property type="match status" value="1"/>
</dbReference>
<dbReference type="InterPro" id="IPR013118">
    <property type="entry name" value="Mannitol_DH_C"/>
</dbReference>
<dbReference type="EMBL" id="JAQBIE010000019">
    <property type="protein sequence ID" value="MDB6178682.1"/>
    <property type="molecule type" value="Genomic_DNA"/>
</dbReference>
<dbReference type="PANTHER" id="PTHR43362:SF1">
    <property type="entry name" value="MANNITOL DEHYDROGENASE 2-RELATED"/>
    <property type="match status" value="1"/>
</dbReference>
<keyword evidence="5" id="KW-1185">Reference proteome</keyword>
<accession>A0ABT4ZHW8</accession>
<dbReference type="PANTHER" id="PTHR43362">
    <property type="entry name" value="MANNITOL DEHYDROGENASE DSF1-RELATED"/>
    <property type="match status" value="1"/>
</dbReference>
<dbReference type="Pfam" id="PF01232">
    <property type="entry name" value="Mannitol_dh"/>
    <property type="match status" value="1"/>
</dbReference>
<dbReference type="Gene3D" id="1.10.1040.10">
    <property type="entry name" value="N-(1-d-carboxylethyl)-l-norvaline Dehydrogenase, domain 2"/>
    <property type="match status" value="1"/>
</dbReference>
<organism evidence="4 5">
    <name type="scientific">Paracoccus onchidii</name>
    <dbReference type="NCBI Taxonomy" id="3017813"/>
    <lineage>
        <taxon>Bacteria</taxon>
        <taxon>Pseudomonadati</taxon>
        <taxon>Pseudomonadota</taxon>
        <taxon>Alphaproteobacteria</taxon>
        <taxon>Rhodobacterales</taxon>
        <taxon>Paracoccaceae</taxon>
        <taxon>Paracoccus</taxon>
    </lineage>
</organism>
<reference evidence="4" key="1">
    <citation type="submission" date="2022-12" db="EMBL/GenBank/DDBJ databases">
        <title>Paracoccus onchidii sp. nov., isolated from a marine invertebrate from the South China Sea.</title>
        <authorList>
            <person name="Xu S."/>
            <person name="Liu Z."/>
            <person name="Xu Y."/>
        </authorList>
    </citation>
    <scope>NUCLEOTIDE SEQUENCE</scope>
    <source>
        <strain evidence="4">Z330</strain>
    </source>
</reference>
<sequence>MPTIDHVTFSFDRAALKPRILHIGFGAFARAHQLVYLNEALADGSDWGVIACRLNSGQDDLDALDRADHLYHVIEADDHGVTAREIGAVCATLHPKRDGIERLLDQIAQPDLSIISLTITEKGYTLRDGHLDLEHPGIAADLNDPTAPATAIGVIVAGLDWRRKAGHGGLTVMSCDNLPHNGALARTAIMEFARLRDLDLADWIAQEVSFPSTMIDRIVPALDSDALDLIETATGSRDENSIVAEPFRQWVIEDNFAAGRPAWEKAGAQIVPDVGPYEDMKLRMLNGAHSFLACLGVLAGYRTIADCMNDVTLKQAARQLMVDEQAPTLQPVEDMDLAQYADDLIARFGNSRLNHQTRQIATDTSAKLPQRLIAPAIQHLHQGEDCPLTYLGIAAWLRYVRVTVEAGLPLPDPLEAELRQIVQDADDGGDYVMAMLALGQVFSPDLADYPRFVRPLFAAYEALSQGDIGHAIAQTKE</sequence>
<dbReference type="Gene3D" id="3.40.50.720">
    <property type="entry name" value="NAD(P)-binding Rossmann-like Domain"/>
    <property type="match status" value="1"/>
</dbReference>
<evidence type="ECO:0000259" key="2">
    <source>
        <dbReference type="Pfam" id="PF01232"/>
    </source>
</evidence>
<proteinExistence type="predicted"/>
<protein>
    <submittedName>
        <fullName evidence="4">Mannitol dehydrogenase family protein</fullName>
    </submittedName>
</protein>
<evidence type="ECO:0000256" key="1">
    <source>
        <dbReference type="ARBA" id="ARBA00023002"/>
    </source>
</evidence>
<dbReference type="InterPro" id="IPR036291">
    <property type="entry name" value="NAD(P)-bd_dom_sf"/>
</dbReference>
<dbReference type="SUPFAM" id="SSF48179">
    <property type="entry name" value="6-phosphogluconate dehydrogenase C-terminal domain-like"/>
    <property type="match status" value="1"/>
</dbReference>
<evidence type="ECO:0000313" key="4">
    <source>
        <dbReference type="EMBL" id="MDB6178682.1"/>
    </source>
</evidence>
<dbReference type="InterPro" id="IPR000669">
    <property type="entry name" value="Mannitol_DH"/>
</dbReference>
<dbReference type="InterPro" id="IPR013131">
    <property type="entry name" value="Mannitol_DH_N"/>
</dbReference>
<gene>
    <name evidence="4" type="ORF">PAF17_14375</name>
</gene>
<dbReference type="InterPro" id="IPR013328">
    <property type="entry name" value="6PGD_dom2"/>
</dbReference>
<evidence type="ECO:0000313" key="5">
    <source>
        <dbReference type="Proteomes" id="UP001165641"/>
    </source>
</evidence>
<dbReference type="SUPFAM" id="SSF51735">
    <property type="entry name" value="NAD(P)-binding Rossmann-fold domains"/>
    <property type="match status" value="1"/>
</dbReference>
<keyword evidence="1" id="KW-0560">Oxidoreductase</keyword>
<feature type="domain" description="Mannitol dehydrogenase N-terminal" evidence="2">
    <location>
        <begin position="19"/>
        <end position="265"/>
    </location>
</feature>
<comment type="caution">
    <text evidence="4">The sequence shown here is derived from an EMBL/GenBank/DDBJ whole genome shotgun (WGS) entry which is preliminary data.</text>
</comment>
<dbReference type="RefSeq" id="WP_271889798.1">
    <property type="nucleotide sequence ID" value="NZ_JAQBIE010000019.1"/>
</dbReference>
<dbReference type="InterPro" id="IPR008927">
    <property type="entry name" value="6-PGluconate_DH-like_C_sf"/>
</dbReference>
<evidence type="ECO:0000259" key="3">
    <source>
        <dbReference type="Pfam" id="PF08125"/>
    </source>
</evidence>
<dbReference type="Proteomes" id="UP001165641">
    <property type="component" value="Unassembled WGS sequence"/>
</dbReference>
<dbReference type="PRINTS" id="PR00084">
    <property type="entry name" value="MTLDHDRGNASE"/>
</dbReference>
<feature type="domain" description="Mannitol dehydrogenase C-terminal" evidence="3">
    <location>
        <begin position="273"/>
        <end position="463"/>
    </location>
</feature>